<name>A0ABR0CDW8_PURLI</name>
<organism evidence="2 3">
    <name type="scientific">Purpureocillium lilacinum</name>
    <name type="common">Paecilomyces lilacinus</name>
    <dbReference type="NCBI Taxonomy" id="33203"/>
    <lineage>
        <taxon>Eukaryota</taxon>
        <taxon>Fungi</taxon>
        <taxon>Dikarya</taxon>
        <taxon>Ascomycota</taxon>
        <taxon>Pezizomycotina</taxon>
        <taxon>Sordariomycetes</taxon>
        <taxon>Hypocreomycetidae</taxon>
        <taxon>Hypocreales</taxon>
        <taxon>Ophiocordycipitaceae</taxon>
        <taxon>Purpureocillium</taxon>
    </lineage>
</organism>
<comment type="caution">
    <text evidence="2">The sequence shown here is derived from an EMBL/GenBank/DDBJ whole genome shotgun (WGS) entry which is preliminary data.</text>
</comment>
<accession>A0ABR0CDW8</accession>
<sequence>MSYLALHVNGSVRVGTHTKDAWELEGNALEVDSGGVSGVLCLPDTPVLQHVIRRSSMDREPPSGASSGRAGVSAGRDKPYPDYNQSTGLAAHCPEVMFVARNPRQLPPTRRREIAYLGRPNTVRLQLSALLLSQRCMLAGRPWHGLDGDDQGGGVRETTGVGRGFVHVLTPALGSSTDGGSAMWASRCLGIEGLRWRVSGSPSLPPGPATQSMAHGMVEAQHRQYQRREMRWQLTLGAHVCSLSRRLPALKTARLTTQDLQRSCGGIERQRQSLIVQLPQRGAPLWTRHETRSRKAGAAGLGHQLVRGKQTTAGEVTAIALACDMRADLHHWPATSWWNDRWAEGKERAGCSSPFGMYRLRRASRSSWRFSGRSPADPESALVLPSGVWPASGSSRDDVANVVSGQITVDIVPGRGACVRDALAQNVQMVVPGPHGAPTAYSMIDPHFCIPHPTASTGSAMTAVRRGQRRLTPPAGFLPDLRRNARGGPVLELRCKQGSDSCWWGSCLGLKRAPRAHTLEPDLGRGLKRQEALEAFGRGIASLHLCTSAQLGVHASGSDPAHATWSEVSQLARAGQEMSLTLQNVSTLGGPPKHETPALLGETTNCVRWALPAFRRSFNHSACIAASSAACVSALGPRNGAGQTRRRAASTFHMPAGCSGKSAYHDGCANRKRLVDYLAFCHVPKVPQGLGKVRPSASPLTRWWFHGSTALNKPRQPGGSRRHCSAMDEARQESGALAGSMDDAIARNGASPAIVPGARQLIDRAVAATVEEPGWAYGHAAVHPYTAMRPGDRVEGPQRTKMPCRNPWASRDLRPVFFYRDAKGSIALLEHAPIGRPSDWEIHAWIKHNRMHVWACAWAAQQRSGSVGSPRRCPLCSSRRLTDSSDAPELSPQRLAPVGDGQEPSAKSLLGGPLAPRTCGILLGEWLGVMRLGPTPDPHRHHEEWRAAEHQPSSP</sequence>
<keyword evidence="3" id="KW-1185">Reference proteome</keyword>
<dbReference type="Proteomes" id="UP001287286">
    <property type="component" value="Unassembled WGS sequence"/>
</dbReference>
<evidence type="ECO:0000313" key="3">
    <source>
        <dbReference type="Proteomes" id="UP001287286"/>
    </source>
</evidence>
<protein>
    <submittedName>
        <fullName evidence="2">Uncharacterized protein</fullName>
    </submittedName>
</protein>
<proteinExistence type="predicted"/>
<dbReference type="EMBL" id="JAWRVI010000003">
    <property type="protein sequence ID" value="KAK4094412.1"/>
    <property type="molecule type" value="Genomic_DNA"/>
</dbReference>
<feature type="compositionally biased region" description="Low complexity" evidence="1">
    <location>
        <begin position="63"/>
        <end position="74"/>
    </location>
</feature>
<feature type="region of interest" description="Disordered" evidence="1">
    <location>
        <begin position="54"/>
        <end position="86"/>
    </location>
</feature>
<gene>
    <name evidence="2" type="ORF">Purlil1_1017</name>
</gene>
<feature type="region of interest" description="Disordered" evidence="1">
    <location>
        <begin position="878"/>
        <end position="911"/>
    </location>
</feature>
<evidence type="ECO:0000313" key="2">
    <source>
        <dbReference type="EMBL" id="KAK4094412.1"/>
    </source>
</evidence>
<reference evidence="2 3" key="1">
    <citation type="journal article" date="2024" name="Microbiol. Resour. Announc.">
        <title>Genome annotations for the ascomycete fungi Trichoderma harzianum, Trichoderma aggressivum, and Purpureocillium lilacinum.</title>
        <authorList>
            <person name="Beijen E.P.W."/>
            <person name="Ohm R.A."/>
        </authorList>
    </citation>
    <scope>NUCLEOTIDE SEQUENCE [LARGE SCALE GENOMIC DNA]</scope>
    <source>
        <strain evidence="2 3">CBS 150709</strain>
    </source>
</reference>
<evidence type="ECO:0000256" key="1">
    <source>
        <dbReference type="SAM" id="MobiDB-lite"/>
    </source>
</evidence>